<comment type="caution">
    <text evidence="2">The sequence shown here is derived from an EMBL/GenBank/DDBJ whole genome shotgun (WGS) entry which is preliminary data.</text>
</comment>
<dbReference type="OrthoDB" id="1304043at2759"/>
<dbReference type="PANTHER" id="PTHR35704">
    <property type="entry name" value="OS02G0254600 PROTEIN"/>
    <property type="match status" value="1"/>
</dbReference>
<gene>
    <name evidence="2" type="ORF">FNV43_RR13379</name>
</gene>
<evidence type="ECO:0000313" key="3">
    <source>
        <dbReference type="Proteomes" id="UP000796880"/>
    </source>
</evidence>
<feature type="compositionally biased region" description="Basic and acidic residues" evidence="1">
    <location>
        <begin position="15"/>
        <end position="32"/>
    </location>
</feature>
<name>A0A8K0ME48_9ROSA</name>
<dbReference type="AlphaFoldDB" id="A0A8K0ME48"/>
<sequence>MGNCLRSNKVLAEDHADALMPKEEEAVKEETRQAICSTSTSSSSPSKQESKKEGKKKKVVRFRLHEDEEEKEENKENINQNISSGYSNSGAVRIKLVLTRQELKQVVDFMNGSDLDDHSSSVQQFFSVIKSRGQRVSEAREGLDNGSWRPVLESIAEDQ</sequence>
<protein>
    <submittedName>
        <fullName evidence="2">Uncharacterized protein</fullName>
    </submittedName>
</protein>
<organism evidence="2 3">
    <name type="scientific">Rhamnella rubrinervis</name>
    <dbReference type="NCBI Taxonomy" id="2594499"/>
    <lineage>
        <taxon>Eukaryota</taxon>
        <taxon>Viridiplantae</taxon>
        <taxon>Streptophyta</taxon>
        <taxon>Embryophyta</taxon>
        <taxon>Tracheophyta</taxon>
        <taxon>Spermatophyta</taxon>
        <taxon>Magnoliopsida</taxon>
        <taxon>eudicotyledons</taxon>
        <taxon>Gunneridae</taxon>
        <taxon>Pentapetalae</taxon>
        <taxon>rosids</taxon>
        <taxon>fabids</taxon>
        <taxon>Rosales</taxon>
        <taxon>Rhamnaceae</taxon>
        <taxon>rhamnoid group</taxon>
        <taxon>Rhamneae</taxon>
        <taxon>Rhamnella</taxon>
    </lineage>
</organism>
<feature type="region of interest" description="Disordered" evidence="1">
    <location>
        <begin position="15"/>
        <end position="84"/>
    </location>
</feature>
<dbReference type="Proteomes" id="UP000796880">
    <property type="component" value="Unassembled WGS sequence"/>
</dbReference>
<accession>A0A8K0ME48</accession>
<dbReference type="EMBL" id="VOIH02000006">
    <property type="protein sequence ID" value="KAF3443689.1"/>
    <property type="molecule type" value="Genomic_DNA"/>
</dbReference>
<dbReference type="PANTHER" id="PTHR35704:SF1">
    <property type="entry name" value="OS02G0254600 PROTEIN"/>
    <property type="match status" value="1"/>
</dbReference>
<keyword evidence="3" id="KW-1185">Reference proteome</keyword>
<evidence type="ECO:0000256" key="1">
    <source>
        <dbReference type="SAM" id="MobiDB-lite"/>
    </source>
</evidence>
<feature type="compositionally biased region" description="Basic residues" evidence="1">
    <location>
        <begin position="53"/>
        <end position="62"/>
    </location>
</feature>
<feature type="compositionally biased region" description="Low complexity" evidence="1">
    <location>
        <begin position="37"/>
        <end position="47"/>
    </location>
</feature>
<reference evidence="2" key="1">
    <citation type="submission" date="2020-03" db="EMBL/GenBank/DDBJ databases">
        <title>A high-quality chromosome-level genome assembly of a woody plant with both climbing and erect habits, Rhamnella rubrinervis.</title>
        <authorList>
            <person name="Lu Z."/>
            <person name="Yang Y."/>
            <person name="Zhu X."/>
            <person name="Sun Y."/>
        </authorList>
    </citation>
    <scope>NUCLEOTIDE SEQUENCE</scope>
    <source>
        <strain evidence="2">BYM</strain>
        <tissue evidence="2">Leaf</tissue>
    </source>
</reference>
<proteinExistence type="predicted"/>
<evidence type="ECO:0000313" key="2">
    <source>
        <dbReference type="EMBL" id="KAF3443689.1"/>
    </source>
</evidence>